<evidence type="ECO:0000313" key="2">
    <source>
        <dbReference type="Proteomes" id="UP000657006"/>
    </source>
</evidence>
<dbReference type="RefSeq" id="WP_177719059.1">
    <property type="nucleotide sequence ID" value="NZ_JACRSQ010000016.1"/>
</dbReference>
<accession>A0A926I253</accession>
<dbReference type="Proteomes" id="UP000657006">
    <property type="component" value="Unassembled WGS sequence"/>
</dbReference>
<protein>
    <submittedName>
        <fullName evidence="1">Uncharacterized protein</fullName>
    </submittedName>
</protein>
<dbReference type="AlphaFoldDB" id="A0A926I253"/>
<proteinExistence type="predicted"/>
<comment type="caution">
    <text evidence="1">The sequence shown here is derived from an EMBL/GenBank/DDBJ whole genome shotgun (WGS) entry which is preliminary data.</text>
</comment>
<keyword evidence="2" id="KW-1185">Reference proteome</keyword>
<name>A0A926I253_9FIRM</name>
<sequence>MKQQIITTVNFPVGSESDSFTAALSSALLPVLGYTADTPYWCSPNNRYCIHCSPCGEDLLAKHQEMLYHCLLTATTIAFGFEYPWDDMEHSLPGFRNGWRWDDDYLEYVMGFAGVTWKRLDRSAEKQDILGAIAEAIDNGLPVLARLGGEFDWQLITGYEGETLLGLDSHMKTLESHGVSYRKEGIFAADSWYETLRDAVILTGRCQRRVTYGEILEKIVMALSYPKHDSVEQSINESLDSVTADNAHDIAFFVAGINGVLIETRWHAAEAFCCRESILNALCTDDELREQLSDLFFTRYIKDHSDETHGIGWKIWERIGVGPDTGYMPNDDSVDRLLKPETREELKHLFHIVFENDRAVLTGIRNLLHSDKAYL</sequence>
<reference evidence="1" key="1">
    <citation type="submission" date="2020-08" db="EMBL/GenBank/DDBJ databases">
        <title>Genome public.</title>
        <authorList>
            <person name="Liu C."/>
            <person name="Sun Q."/>
        </authorList>
    </citation>
    <scope>NUCLEOTIDE SEQUENCE</scope>
    <source>
        <strain evidence="1">NSJ-32</strain>
    </source>
</reference>
<dbReference type="EMBL" id="JACRSQ010000016">
    <property type="protein sequence ID" value="MBC8544128.1"/>
    <property type="molecule type" value="Genomic_DNA"/>
</dbReference>
<organism evidence="1 2">
    <name type="scientific">Bianquea renquensis</name>
    <dbReference type="NCBI Taxonomy" id="2763661"/>
    <lineage>
        <taxon>Bacteria</taxon>
        <taxon>Bacillati</taxon>
        <taxon>Bacillota</taxon>
        <taxon>Clostridia</taxon>
        <taxon>Eubacteriales</taxon>
        <taxon>Bianqueaceae</taxon>
        <taxon>Bianquea</taxon>
    </lineage>
</organism>
<evidence type="ECO:0000313" key="1">
    <source>
        <dbReference type="EMBL" id="MBC8544128.1"/>
    </source>
</evidence>
<gene>
    <name evidence="1" type="ORF">H8730_11275</name>
</gene>